<evidence type="ECO:0008006" key="4">
    <source>
        <dbReference type="Google" id="ProtNLM"/>
    </source>
</evidence>
<keyword evidence="1" id="KW-0812">Transmembrane</keyword>
<feature type="transmembrane region" description="Helical" evidence="1">
    <location>
        <begin position="106"/>
        <end position="126"/>
    </location>
</feature>
<evidence type="ECO:0000313" key="2">
    <source>
        <dbReference type="EMBL" id="PED84128.1"/>
    </source>
</evidence>
<organism evidence="2 3">
    <name type="scientific">Bacillus pseudomycoides</name>
    <dbReference type="NCBI Taxonomy" id="64104"/>
    <lineage>
        <taxon>Bacteria</taxon>
        <taxon>Bacillati</taxon>
        <taxon>Bacillota</taxon>
        <taxon>Bacilli</taxon>
        <taxon>Bacillales</taxon>
        <taxon>Bacillaceae</taxon>
        <taxon>Bacillus</taxon>
        <taxon>Bacillus cereus group</taxon>
    </lineage>
</organism>
<dbReference type="Pfam" id="PF11070">
    <property type="entry name" value="DUF2871"/>
    <property type="match status" value="1"/>
</dbReference>
<keyword evidence="1" id="KW-1133">Transmembrane helix</keyword>
<feature type="transmembrane region" description="Helical" evidence="1">
    <location>
        <begin position="70"/>
        <end position="94"/>
    </location>
</feature>
<dbReference type="InterPro" id="IPR021299">
    <property type="entry name" value="DUF2871"/>
</dbReference>
<feature type="transmembrane region" description="Helical" evidence="1">
    <location>
        <begin position="38"/>
        <end position="58"/>
    </location>
</feature>
<proteinExistence type="predicted"/>
<reference evidence="2 3" key="1">
    <citation type="submission" date="2017-09" db="EMBL/GenBank/DDBJ databases">
        <title>Large-scale bioinformatics analysis of Bacillus genomes uncovers conserved roles of natural products in bacterial physiology.</title>
        <authorList>
            <consortium name="Agbiome Team Llc"/>
            <person name="Bleich R.M."/>
            <person name="Grubbs K.J."/>
            <person name="Santa Maria K.C."/>
            <person name="Allen S.E."/>
            <person name="Farag S."/>
            <person name="Shank E.A."/>
            <person name="Bowers A."/>
        </authorList>
    </citation>
    <scope>NUCLEOTIDE SEQUENCE [LARGE SCALE GENOMIC DNA]</scope>
    <source>
        <strain evidence="2 3">AFS092012</strain>
    </source>
</reference>
<gene>
    <name evidence="2" type="ORF">CON65_01495</name>
</gene>
<evidence type="ECO:0000256" key="1">
    <source>
        <dbReference type="SAM" id="Phobius"/>
    </source>
</evidence>
<evidence type="ECO:0000313" key="3">
    <source>
        <dbReference type="Proteomes" id="UP000221020"/>
    </source>
</evidence>
<dbReference type="EMBL" id="NVOR01000007">
    <property type="protein sequence ID" value="PED84128.1"/>
    <property type="molecule type" value="Genomic_DNA"/>
</dbReference>
<sequence length="132" mass="14689">MKKLYNASFVYLIIGLFSGVFAREYAKAKGIQGTTLLNLLHTHMLVLGFLFFLIAFALSKSFAFHEAKSFNMWFIVYNLGLVLTVSSMAARGLLQINGADFKGLSHIAGMSHTIIGVSLVWFMILLKKSYKG</sequence>
<comment type="caution">
    <text evidence="2">The sequence shown here is derived from an EMBL/GenBank/DDBJ whole genome shotgun (WGS) entry which is preliminary data.</text>
</comment>
<protein>
    <recommendedName>
        <fullName evidence="4">DUF2871 domain-containing protein</fullName>
    </recommendedName>
</protein>
<dbReference type="Proteomes" id="UP000221020">
    <property type="component" value="Unassembled WGS sequence"/>
</dbReference>
<name>A0AA91ZVV0_9BACI</name>
<dbReference type="AlphaFoldDB" id="A0AA91ZVV0"/>
<accession>A0AA91ZVV0</accession>
<keyword evidence="1" id="KW-0472">Membrane</keyword>
<dbReference type="RefSeq" id="WP_097895315.1">
    <property type="nucleotide sequence ID" value="NZ_NVOR01000007.1"/>
</dbReference>